<evidence type="ECO:0000259" key="2">
    <source>
        <dbReference type="Pfam" id="PF12705"/>
    </source>
</evidence>
<dbReference type="InterPro" id="IPR014153">
    <property type="entry name" value="Ds_break_AddB"/>
</dbReference>
<dbReference type="Gene3D" id="3.90.320.10">
    <property type="match status" value="1"/>
</dbReference>
<evidence type="ECO:0000313" key="3">
    <source>
        <dbReference type="EMBL" id="QIK79707.1"/>
    </source>
</evidence>
<organism evidence="3 4">
    <name type="scientific">Sphingomonas piscis</name>
    <dbReference type="NCBI Taxonomy" id="2714943"/>
    <lineage>
        <taxon>Bacteria</taxon>
        <taxon>Pseudomonadati</taxon>
        <taxon>Pseudomonadota</taxon>
        <taxon>Alphaproteobacteria</taxon>
        <taxon>Sphingomonadales</taxon>
        <taxon>Sphingomonadaceae</taxon>
        <taxon>Sphingomonas</taxon>
    </lineage>
</organism>
<dbReference type="AlphaFoldDB" id="A0A6G7YSI8"/>
<dbReference type="SUPFAM" id="SSF52540">
    <property type="entry name" value="P-loop containing nucleoside triphosphate hydrolases"/>
    <property type="match status" value="1"/>
</dbReference>
<evidence type="ECO:0000313" key="4">
    <source>
        <dbReference type="Proteomes" id="UP000503222"/>
    </source>
</evidence>
<reference evidence="3 4" key="1">
    <citation type="submission" date="2020-03" db="EMBL/GenBank/DDBJ databases">
        <title>Sphingomonas sp. nov., isolated from fish.</title>
        <authorList>
            <person name="Hyun D.-W."/>
            <person name="Bae J.-W."/>
        </authorList>
    </citation>
    <scope>NUCLEOTIDE SEQUENCE [LARGE SCALE GENOMIC DNA]</scope>
    <source>
        <strain evidence="3 4">HDW15B</strain>
    </source>
</reference>
<proteinExistence type="predicted"/>
<feature type="domain" description="PD-(D/E)XK endonuclease-like" evidence="2">
    <location>
        <begin position="710"/>
        <end position="942"/>
    </location>
</feature>
<dbReference type="SUPFAM" id="SSF52980">
    <property type="entry name" value="Restriction endonuclease-like"/>
    <property type="match status" value="1"/>
</dbReference>
<dbReference type="KEGG" id="spii:G7077_13135"/>
<dbReference type="Proteomes" id="UP000503222">
    <property type="component" value="Chromosome"/>
</dbReference>
<dbReference type="RefSeq" id="WP_166412092.1">
    <property type="nucleotide sequence ID" value="NZ_CP049869.1"/>
</dbReference>
<accession>A0A6G7YSI8</accession>
<dbReference type="InterPro" id="IPR011335">
    <property type="entry name" value="Restrct_endonuc-II-like"/>
</dbReference>
<gene>
    <name evidence="3" type="primary">addB</name>
    <name evidence="3" type="ORF">G7077_13135</name>
</gene>
<protein>
    <submittedName>
        <fullName evidence="3">Double-strand break repair protein AddB</fullName>
    </submittedName>
</protein>
<dbReference type="Pfam" id="PF12705">
    <property type="entry name" value="PDDEXK_1"/>
    <property type="match status" value="1"/>
</dbReference>
<dbReference type="InterPro" id="IPR038726">
    <property type="entry name" value="PDDEXK_AddAB-type"/>
</dbReference>
<keyword evidence="4" id="KW-1185">Reference proteome</keyword>
<dbReference type="InterPro" id="IPR027417">
    <property type="entry name" value="P-loop_NTPase"/>
</dbReference>
<dbReference type="InterPro" id="IPR011604">
    <property type="entry name" value="PDDEXK-like_dom_sf"/>
</dbReference>
<dbReference type="NCBIfam" id="TIGR02786">
    <property type="entry name" value="addB_alphas"/>
    <property type="match status" value="1"/>
</dbReference>
<sequence>MPEPSAQTIHAPTVFTVPAHRSFADALVAGLIGRFGRDPVALASGRILLPNNRAVRTLTEAFVRASGGGLVLPRLIAIGDPELEERIGGALDPLQEDAGTPPAIDPQVRLFALAKLLDAPTPAESLRLAADLARTLDALLVNEVDPRRLAEAAADAPELAIHWQISLDRLRAIIDLWPARLAEFGRVDGVERRNLLLRGLAKRWESRPPSGFTIAAGITTAAPAVAALLHRVARMPDGMVVLPALSLATIMPDAEWDALGPDDRGRSEQTHPQYHLKELLDRIGVARGEVRPWPSAGRASSPAARSRVVANAMTAADFSDKWNGLPPAHRRLGGVKVAELADPAAEAQAIALAMREALEVPGRTAALVTPDRTLARRVSALLARWGIDADDSAGRALSETPVGSLLLGIAAVATEELAPVPLLALLKHPLVGGEGDARRAWLDKVRLLDLALRGPRPAAMLDGLERHIELKEKERGCRGCLQAWRELKPAVEQLLGWFADTLPVEAFIARLVDAADKLTDGRAWAGPAGRQAADLLADLDDGQGLILGASDAQPVLRQILDQQSVRPPYGGHPRLFIFGLLEARLQQADLMILGGLNEGVWPAPPAPDAWLAPKIRANLGLPTLEYRIGLSAHDFASALGAPQVLITRSRRDSKAPTVASRFWLRLQAMTGGLLHDVRLERLARGLDDMGQPRPVDRPAPVPTSEQRPRRISVTSVDRLKADPFAFYAQEILRVRRLDPVDADHSAAWRGTAVHKVLEDWLREDDCTPDRLEARARALLEDATIHPMLRALWQPRLMEAIRWIGELEAENRSKGRRPLVAEAKGEAKLGEVIVYGKADRIDRLADGTLAIVDYKTGQPPRQAAVDAGFALQLGLLGLIARANGFGAVHGKPSAHEYWSLTKDRDKFGKLACPDAKLGADDFLDHARRHFDDAVARWLSGQEPFTAKLHPAFAPYGDYDQLMRLEEWYGRR</sequence>
<name>A0A6G7YSI8_9SPHN</name>
<evidence type="ECO:0000256" key="1">
    <source>
        <dbReference type="SAM" id="MobiDB-lite"/>
    </source>
</evidence>
<dbReference type="EMBL" id="CP049869">
    <property type="protein sequence ID" value="QIK79707.1"/>
    <property type="molecule type" value="Genomic_DNA"/>
</dbReference>
<feature type="region of interest" description="Disordered" evidence="1">
    <location>
        <begin position="687"/>
        <end position="711"/>
    </location>
</feature>